<name>A0ABQ7EYR6_BRACR</name>
<keyword evidence="2" id="KW-1185">Reference proteome</keyword>
<dbReference type="Proteomes" id="UP000266723">
    <property type="component" value="Unassembled WGS sequence"/>
</dbReference>
<accession>A0ABQ7EYR6</accession>
<proteinExistence type="predicted"/>
<protein>
    <submittedName>
        <fullName evidence="1">Uncharacterized protein</fullName>
    </submittedName>
</protein>
<sequence>MLAPMYRSHIISHIIPIKVTVETLRAAQTRQMSSYGWRPFHRHLLTQDRALRYISNATGLSCRGDEGLATDGEPLTSVDGDARIWAEHIL</sequence>
<reference evidence="1 2" key="1">
    <citation type="journal article" date="2020" name="BMC Genomics">
        <title>Intraspecific diversification of the crop wild relative Brassica cretica Lam. using demographic model selection.</title>
        <authorList>
            <person name="Kioukis A."/>
            <person name="Michalopoulou V.A."/>
            <person name="Briers L."/>
            <person name="Pirintsos S."/>
            <person name="Studholme D.J."/>
            <person name="Pavlidis P."/>
            <person name="Sarris P.F."/>
        </authorList>
    </citation>
    <scope>NUCLEOTIDE SEQUENCE [LARGE SCALE GENOMIC DNA]</scope>
    <source>
        <strain evidence="2">cv. PFS-1207/04</strain>
    </source>
</reference>
<evidence type="ECO:0000313" key="1">
    <source>
        <dbReference type="EMBL" id="KAF3608739.1"/>
    </source>
</evidence>
<evidence type="ECO:0000313" key="2">
    <source>
        <dbReference type="Proteomes" id="UP000266723"/>
    </source>
</evidence>
<dbReference type="EMBL" id="QGKV02000297">
    <property type="protein sequence ID" value="KAF3608739.1"/>
    <property type="molecule type" value="Genomic_DNA"/>
</dbReference>
<comment type="caution">
    <text evidence="1">The sequence shown here is derived from an EMBL/GenBank/DDBJ whole genome shotgun (WGS) entry which is preliminary data.</text>
</comment>
<gene>
    <name evidence="1" type="ORF">DY000_02048215</name>
</gene>
<organism evidence="1 2">
    <name type="scientific">Brassica cretica</name>
    <name type="common">Mustard</name>
    <dbReference type="NCBI Taxonomy" id="69181"/>
    <lineage>
        <taxon>Eukaryota</taxon>
        <taxon>Viridiplantae</taxon>
        <taxon>Streptophyta</taxon>
        <taxon>Embryophyta</taxon>
        <taxon>Tracheophyta</taxon>
        <taxon>Spermatophyta</taxon>
        <taxon>Magnoliopsida</taxon>
        <taxon>eudicotyledons</taxon>
        <taxon>Gunneridae</taxon>
        <taxon>Pentapetalae</taxon>
        <taxon>rosids</taxon>
        <taxon>malvids</taxon>
        <taxon>Brassicales</taxon>
        <taxon>Brassicaceae</taxon>
        <taxon>Brassiceae</taxon>
        <taxon>Brassica</taxon>
    </lineage>
</organism>